<reference evidence="4 5" key="1">
    <citation type="submission" date="2024-10" db="EMBL/GenBank/DDBJ databases">
        <title>The Natural Products Discovery Center: Release of the First 8490 Sequenced Strains for Exploring Actinobacteria Biosynthetic Diversity.</title>
        <authorList>
            <person name="Kalkreuter E."/>
            <person name="Kautsar S.A."/>
            <person name="Yang D."/>
            <person name="Bader C.D."/>
            <person name="Teijaro C.N."/>
            <person name="Fluegel L."/>
            <person name="Davis C.M."/>
            <person name="Simpson J.R."/>
            <person name="Lauterbach L."/>
            <person name="Steele A.D."/>
            <person name="Gui C."/>
            <person name="Meng S."/>
            <person name="Li G."/>
            <person name="Viehrig K."/>
            <person name="Ye F."/>
            <person name="Su P."/>
            <person name="Kiefer A.F."/>
            <person name="Nichols A."/>
            <person name="Cepeda A.J."/>
            <person name="Yan W."/>
            <person name="Fan B."/>
            <person name="Jiang Y."/>
            <person name="Adhikari A."/>
            <person name="Zheng C.-J."/>
            <person name="Schuster L."/>
            <person name="Cowan T.M."/>
            <person name="Smanski M.J."/>
            <person name="Chevrette M.G."/>
            <person name="De Carvalho L.P.S."/>
            <person name="Shen B."/>
        </authorList>
    </citation>
    <scope>NUCLEOTIDE SEQUENCE [LARGE SCALE GENOMIC DNA]</scope>
    <source>
        <strain evidence="4 5">NPDC003040</strain>
    </source>
</reference>
<dbReference type="SUPFAM" id="SSF51735">
    <property type="entry name" value="NAD(P)-binding Rossmann-fold domains"/>
    <property type="match status" value="1"/>
</dbReference>
<evidence type="ECO:0000256" key="1">
    <source>
        <dbReference type="ARBA" id="ARBA00023002"/>
    </source>
</evidence>
<keyword evidence="5" id="KW-1185">Reference proteome</keyword>
<evidence type="ECO:0000256" key="2">
    <source>
        <dbReference type="ARBA" id="ARBA00023027"/>
    </source>
</evidence>
<dbReference type="Proteomes" id="UP001601948">
    <property type="component" value="Unassembled WGS sequence"/>
</dbReference>
<dbReference type="InterPro" id="IPR036291">
    <property type="entry name" value="NAD(P)-bd_dom_sf"/>
</dbReference>
<dbReference type="EMBL" id="JBIAPI010000002">
    <property type="protein sequence ID" value="MFF3223651.1"/>
    <property type="molecule type" value="Genomic_DNA"/>
</dbReference>
<proteinExistence type="predicted"/>
<accession>A0ABW6QR05</accession>
<evidence type="ECO:0000259" key="3">
    <source>
        <dbReference type="Pfam" id="PF02826"/>
    </source>
</evidence>
<sequence>MAVIVLVPDDYGFEVLSGIDGIQPLRYEAGEPLPDGAEHAEVLVPKFLSRADTVDLTQLPKLRLVQMMTAGAEGWISRLPDGVRLSTGRGAHGGSSAEWVMAALLHIYRELGGFVDAQRTQQWTFHQTGTLVGKRILVIGAGDLAAQLVRRLDGFDTEVTLVGTRARDGVHGVDELPDLLPGRDVVVLTVPVTTRTTGMVDAAFLAAMDDNAILVNIARGPIVQTDALLAELQSGRLRAALDVTDPEPLPPGHPLWTAPNLLLTPHVGGNSTGSYERGYAVVRAEIARFVAGEEPQNLVRGEY</sequence>
<dbReference type="Gene3D" id="3.40.50.720">
    <property type="entry name" value="NAD(P)-binding Rossmann-like Domain"/>
    <property type="match status" value="2"/>
</dbReference>
<dbReference type="CDD" id="cd12166">
    <property type="entry name" value="2-Hacid_dh_7"/>
    <property type="match status" value="1"/>
</dbReference>
<keyword evidence="2" id="KW-0520">NAD</keyword>
<organism evidence="4 5">
    <name type="scientific">Nocardia suismassiliense</name>
    <dbReference type="NCBI Taxonomy" id="2077092"/>
    <lineage>
        <taxon>Bacteria</taxon>
        <taxon>Bacillati</taxon>
        <taxon>Actinomycetota</taxon>
        <taxon>Actinomycetes</taxon>
        <taxon>Mycobacteriales</taxon>
        <taxon>Nocardiaceae</taxon>
        <taxon>Nocardia</taxon>
    </lineage>
</organism>
<feature type="domain" description="D-isomer specific 2-hydroxyacid dehydrogenase NAD-binding" evidence="3">
    <location>
        <begin position="101"/>
        <end position="268"/>
    </location>
</feature>
<name>A0ABW6QR05_9NOCA</name>
<dbReference type="PANTHER" id="PTHR43333">
    <property type="entry name" value="2-HACID_DH_C DOMAIN-CONTAINING PROTEIN"/>
    <property type="match status" value="1"/>
</dbReference>
<dbReference type="PANTHER" id="PTHR43333:SF1">
    <property type="entry name" value="D-ISOMER SPECIFIC 2-HYDROXYACID DEHYDROGENASE NAD-BINDING DOMAIN-CONTAINING PROTEIN"/>
    <property type="match status" value="1"/>
</dbReference>
<gene>
    <name evidence="4" type="ORF">ACFYV7_12740</name>
</gene>
<keyword evidence="1" id="KW-0560">Oxidoreductase</keyword>
<dbReference type="RefSeq" id="WP_387716839.1">
    <property type="nucleotide sequence ID" value="NZ_JBIAPI010000002.1"/>
</dbReference>
<dbReference type="InterPro" id="IPR006140">
    <property type="entry name" value="D-isomer_DH_NAD-bd"/>
</dbReference>
<protein>
    <submittedName>
        <fullName evidence="4">2-hydroxyacid dehydrogenase</fullName>
    </submittedName>
</protein>
<dbReference type="Pfam" id="PF02826">
    <property type="entry name" value="2-Hacid_dh_C"/>
    <property type="match status" value="1"/>
</dbReference>
<evidence type="ECO:0000313" key="5">
    <source>
        <dbReference type="Proteomes" id="UP001601948"/>
    </source>
</evidence>
<evidence type="ECO:0000313" key="4">
    <source>
        <dbReference type="EMBL" id="MFF3223651.1"/>
    </source>
</evidence>
<comment type="caution">
    <text evidence="4">The sequence shown here is derived from an EMBL/GenBank/DDBJ whole genome shotgun (WGS) entry which is preliminary data.</text>
</comment>